<feature type="transmembrane region" description="Helical" evidence="15">
    <location>
        <begin position="96"/>
        <end position="114"/>
    </location>
</feature>
<keyword evidence="8 15" id="KW-0812">Transmembrane</keyword>
<evidence type="ECO:0000256" key="10">
    <source>
        <dbReference type="ARBA" id="ARBA00022914"/>
    </source>
</evidence>
<dbReference type="SUPFAM" id="SSF55008">
    <property type="entry name" value="HMA, heavy metal-associated domain"/>
    <property type="match status" value="1"/>
</dbReference>
<keyword evidence="10" id="KW-0476">Mercury</keyword>
<proteinExistence type="inferred from homology"/>
<accession>A0A9X4IPT6</accession>
<dbReference type="GO" id="GO:0046872">
    <property type="term" value="F:metal ion binding"/>
    <property type="evidence" value="ECO:0007669"/>
    <property type="project" value="UniProtKB-KW"/>
</dbReference>
<feature type="domain" description="HMA" evidence="16">
    <location>
        <begin position="135"/>
        <end position="201"/>
    </location>
</feature>
<dbReference type="RefSeq" id="WP_127137395.1">
    <property type="nucleotide sequence ID" value="NZ_JAIWJY010000003.1"/>
</dbReference>
<dbReference type="CDD" id="cd00371">
    <property type="entry name" value="HMA"/>
    <property type="match status" value="1"/>
</dbReference>
<comment type="function">
    <text evidence="14">Involved in mercury resistance. Probably transfers a mercuric ion from the periplasmic Hg(2+)-binding protein MerP to the cytoplasmic mercuric reductase MerA.</text>
</comment>
<dbReference type="EMBL" id="JAIWJY010000003">
    <property type="protein sequence ID" value="MDE1206307.1"/>
    <property type="molecule type" value="Genomic_DNA"/>
</dbReference>
<dbReference type="Pfam" id="PF02411">
    <property type="entry name" value="MerT"/>
    <property type="match status" value="1"/>
</dbReference>
<dbReference type="AlphaFoldDB" id="A0A9X4IPT6"/>
<feature type="transmembrane region" description="Helical" evidence="15">
    <location>
        <begin position="12"/>
        <end position="40"/>
    </location>
</feature>
<dbReference type="GO" id="GO:0015097">
    <property type="term" value="F:mercury ion transmembrane transporter activity"/>
    <property type="evidence" value="ECO:0007669"/>
    <property type="project" value="InterPro"/>
</dbReference>
<evidence type="ECO:0000313" key="18">
    <source>
        <dbReference type="Proteomes" id="UP001149303"/>
    </source>
</evidence>
<name>A0A9X4IPT6_9FLAO</name>
<dbReference type="InterPro" id="IPR036163">
    <property type="entry name" value="HMA_dom_sf"/>
</dbReference>
<feature type="transmembrane region" description="Helical" evidence="15">
    <location>
        <begin position="46"/>
        <end position="63"/>
    </location>
</feature>
<evidence type="ECO:0000256" key="3">
    <source>
        <dbReference type="ARBA" id="ARBA00017053"/>
    </source>
</evidence>
<evidence type="ECO:0000256" key="6">
    <source>
        <dbReference type="ARBA" id="ARBA00022475"/>
    </source>
</evidence>
<dbReference type="PROSITE" id="PS50846">
    <property type="entry name" value="HMA_2"/>
    <property type="match status" value="1"/>
</dbReference>
<keyword evidence="6" id="KW-1003">Cell membrane</keyword>
<dbReference type="Gene3D" id="3.30.70.100">
    <property type="match status" value="1"/>
</dbReference>
<keyword evidence="7" id="KW-0997">Cell inner membrane</keyword>
<comment type="similarity">
    <text evidence="2">Belongs to the MerT family.</text>
</comment>
<evidence type="ECO:0000313" key="17">
    <source>
        <dbReference type="EMBL" id="MDE1206307.1"/>
    </source>
</evidence>
<keyword evidence="18" id="KW-1185">Reference proteome</keyword>
<evidence type="ECO:0000256" key="5">
    <source>
        <dbReference type="ARBA" id="ARBA00022466"/>
    </source>
</evidence>
<evidence type="ECO:0000256" key="14">
    <source>
        <dbReference type="ARBA" id="ARBA00045720"/>
    </source>
</evidence>
<protein>
    <recommendedName>
        <fullName evidence="3">Mercuric transport protein MerT</fullName>
    </recommendedName>
    <alternativeName>
        <fullName evidence="13">Mercury ion transport protein</fullName>
    </alternativeName>
</protein>
<evidence type="ECO:0000256" key="2">
    <source>
        <dbReference type="ARBA" id="ARBA00008224"/>
    </source>
</evidence>
<evidence type="ECO:0000256" key="11">
    <source>
        <dbReference type="ARBA" id="ARBA00022989"/>
    </source>
</evidence>
<evidence type="ECO:0000256" key="9">
    <source>
        <dbReference type="ARBA" id="ARBA00022723"/>
    </source>
</evidence>
<keyword evidence="9" id="KW-0479">Metal-binding</keyword>
<dbReference type="Proteomes" id="UP001149303">
    <property type="component" value="Unassembled WGS sequence"/>
</dbReference>
<evidence type="ECO:0000259" key="16">
    <source>
        <dbReference type="PROSITE" id="PS50846"/>
    </source>
</evidence>
<dbReference type="InterPro" id="IPR006121">
    <property type="entry name" value="HMA_dom"/>
</dbReference>
<comment type="subcellular location">
    <subcellularLocation>
        <location evidence="1">Cell inner membrane</location>
        <topology evidence="1">Multi-pass membrane protein</topology>
    </subcellularLocation>
</comment>
<keyword evidence="11 15" id="KW-1133">Transmembrane helix</keyword>
<evidence type="ECO:0000256" key="13">
    <source>
        <dbReference type="ARBA" id="ARBA00030934"/>
    </source>
</evidence>
<evidence type="ECO:0000256" key="7">
    <source>
        <dbReference type="ARBA" id="ARBA00022519"/>
    </source>
</evidence>
<evidence type="ECO:0000256" key="4">
    <source>
        <dbReference type="ARBA" id="ARBA00022448"/>
    </source>
</evidence>
<dbReference type="NCBIfam" id="NF033556">
    <property type="entry name" value="MerTP_fusion"/>
    <property type="match status" value="1"/>
</dbReference>
<evidence type="ECO:0000256" key="15">
    <source>
        <dbReference type="SAM" id="Phobius"/>
    </source>
</evidence>
<evidence type="ECO:0000256" key="1">
    <source>
        <dbReference type="ARBA" id="ARBA00004429"/>
    </source>
</evidence>
<keyword evidence="5" id="KW-0475">Mercuric resistance</keyword>
<dbReference type="InterPro" id="IPR003457">
    <property type="entry name" value="Transprt_MerT"/>
</dbReference>
<dbReference type="GO" id="GO:0005886">
    <property type="term" value="C:plasma membrane"/>
    <property type="evidence" value="ECO:0007669"/>
    <property type="project" value="UniProtKB-SubCell"/>
</dbReference>
<gene>
    <name evidence="17" type="primary">merTP</name>
    <name evidence="17" type="ORF">LCI24_05800</name>
</gene>
<reference evidence="17" key="1">
    <citation type="submission" date="2021-09" db="EMBL/GenBank/DDBJ databases">
        <authorList>
            <person name="Smyrli M."/>
        </authorList>
    </citation>
    <scope>NUCLEOTIDE SEQUENCE</scope>
    <source>
        <strain evidence="17">LAR25</strain>
    </source>
</reference>
<keyword evidence="4" id="KW-0813">Transport</keyword>
<sequence>MKSENKLIGAGLLTAITASLCCITPVLALIAGTSGIASTFSWLEPFRPYLIGLTILVLGFAWYQKLKPQKEIDCECDTDDLPAGKEGKSKFIQSKTFLGIVTAFAIIMLAFPYYSSIFYPDNKKEVVIVNQSNIQTVNFNVQGMTCAGCEESIKHAVNELDGIINVTPSYEKGNAIVEFDKSKTSKVAIEKAINSTGYKVIKDK</sequence>
<dbReference type="FunFam" id="3.30.70.100:FF:000001">
    <property type="entry name" value="ATPase copper transporting beta"/>
    <property type="match status" value="1"/>
</dbReference>
<organism evidence="17 18">
    <name type="scientific">Tenacibaculum larymnensis</name>
    <dbReference type="NCBI Taxonomy" id="2878201"/>
    <lineage>
        <taxon>Bacteria</taxon>
        <taxon>Pseudomonadati</taxon>
        <taxon>Bacteroidota</taxon>
        <taxon>Flavobacteriia</taxon>
        <taxon>Flavobacteriales</taxon>
        <taxon>Flavobacteriaceae</taxon>
        <taxon>Tenacibaculum</taxon>
    </lineage>
</organism>
<keyword evidence="12 15" id="KW-0472">Membrane</keyword>
<dbReference type="Gene3D" id="1.10.287.910">
    <property type="entry name" value="bacterial mercury transporter, merf"/>
    <property type="match status" value="1"/>
</dbReference>
<evidence type="ECO:0000256" key="12">
    <source>
        <dbReference type="ARBA" id="ARBA00023136"/>
    </source>
</evidence>
<dbReference type="Pfam" id="PF00403">
    <property type="entry name" value="HMA"/>
    <property type="match status" value="1"/>
</dbReference>
<comment type="caution">
    <text evidence="17">The sequence shown here is derived from an EMBL/GenBank/DDBJ whole genome shotgun (WGS) entry which is preliminary data.</text>
</comment>
<evidence type="ECO:0000256" key="8">
    <source>
        <dbReference type="ARBA" id="ARBA00022692"/>
    </source>
</evidence>